<dbReference type="Gene3D" id="3.40.30.10">
    <property type="entry name" value="Glutaredoxin"/>
    <property type="match status" value="1"/>
</dbReference>
<name>A0A383ERD9_9ZZZZ</name>
<dbReference type="EMBL" id="UINC01228039">
    <property type="protein sequence ID" value="SVE59189.1"/>
    <property type="molecule type" value="Genomic_DNA"/>
</dbReference>
<sequence>RAKKRAEELHISYLLGNDPDGSFTKSLKAIGLPLTAFFNAEGKLSTIHQGPISEKTLQKSIMELLDV</sequence>
<reference evidence="1" key="1">
    <citation type="submission" date="2018-05" db="EMBL/GenBank/DDBJ databases">
        <authorList>
            <person name="Lanie J.A."/>
            <person name="Ng W.-L."/>
            <person name="Kazmierczak K.M."/>
            <person name="Andrzejewski T.M."/>
            <person name="Davidsen T.M."/>
            <person name="Wayne K.J."/>
            <person name="Tettelin H."/>
            <person name="Glass J.I."/>
            <person name="Rusch D."/>
            <person name="Podicherti R."/>
            <person name="Tsui H.-C.T."/>
            <person name="Winkler M.E."/>
        </authorList>
    </citation>
    <scope>NUCLEOTIDE SEQUENCE</scope>
</reference>
<evidence type="ECO:0000313" key="1">
    <source>
        <dbReference type="EMBL" id="SVE59189.1"/>
    </source>
</evidence>
<dbReference type="AlphaFoldDB" id="A0A383ERD9"/>
<dbReference type="SUPFAM" id="SSF52833">
    <property type="entry name" value="Thioredoxin-like"/>
    <property type="match status" value="1"/>
</dbReference>
<protein>
    <recommendedName>
        <fullName evidence="2">Thioredoxin domain-containing protein</fullName>
    </recommendedName>
</protein>
<proteinExistence type="predicted"/>
<feature type="non-terminal residue" evidence="1">
    <location>
        <position position="1"/>
    </location>
</feature>
<organism evidence="1">
    <name type="scientific">marine metagenome</name>
    <dbReference type="NCBI Taxonomy" id="408172"/>
    <lineage>
        <taxon>unclassified sequences</taxon>
        <taxon>metagenomes</taxon>
        <taxon>ecological metagenomes</taxon>
    </lineage>
</organism>
<dbReference type="InterPro" id="IPR036249">
    <property type="entry name" value="Thioredoxin-like_sf"/>
</dbReference>
<evidence type="ECO:0008006" key="2">
    <source>
        <dbReference type="Google" id="ProtNLM"/>
    </source>
</evidence>
<accession>A0A383ERD9</accession>
<gene>
    <name evidence="1" type="ORF">METZ01_LOCUS512043</name>
</gene>